<dbReference type="AlphaFoldDB" id="A0A8J2KFT5"/>
<organism evidence="1 2">
    <name type="scientific">Allacma fusca</name>
    <dbReference type="NCBI Taxonomy" id="39272"/>
    <lineage>
        <taxon>Eukaryota</taxon>
        <taxon>Metazoa</taxon>
        <taxon>Ecdysozoa</taxon>
        <taxon>Arthropoda</taxon>
        <taxon>Hexapoda</taxon>
        <taxon>Collembola</taxon>
        <taxon>Symphypleona</taxon>
        <taxon>Sminthuridae</taxon>
        <taxon>Allacma</taxon>
    </lineage>
</organism>
<sequence length="278" mass="31544">MDIPVDSRTLLKTCTSTKITELAGGRYAHLGMTHNLEDAIHQTNVEQISLLINVDGIPLSKSSSRSLWPIQIQIFELPEKCPIIIGIWEGTSKPTDFNYFLEPFVTELQQILVNGIRYKTTYVHCTVRAFICNAPARSSLLAIKGHSGYYGCSKCTQKGASILGRVAFSNKRKKKRTDKDFTNKSYPEHHVGETILEELNVGLVTTFPVEYQHLVCLGVMRKLLRMWSQKWARKGKAVEENWEKLNVQVLKTYSTYDQARSQLNRAETTDLESQSDSN</sequence>
<dbReference type="OrthoDB" id="10062362at2759"/>
<dbReference type="Proteomes" id="UP000708208">
    <property type="component" value="Unassembled WGS sequence"/>
</dbReference>
<evidence type="ECO:0008006" key="3">
    <source>
        <dbReference type="Google" id="ProtNLM"/>
    </source>
</evidence>
<reference evidence="1" key="1">
    <citation type="submission" date="2021-06" db="EMBL/GenBank/DDBJ databases">
        <authorList>
            <person name="Hodson N. C."/>
            <person name="Mongue J. A."/>
            <person name="Jaron S. K."/>
        </authorList>
    </citation>
    <scope>NUCLEOTIDE SEQUENCE</scope>
</reference>
<accession>A0A8J2KFT5</accession>
<comment type="caution">
    <text evidence="1">The sequence shown here is derived from an EMBL/GenBank/DDBJ whole genome shotgun (WGS) entry which is preliminary data.</text>
</comment>
<dbReference type="EMBL" id="CAJVCH010268002">
    <property type="protein sequence ID" value="CAG7734371.1"/>
    <property type="molecule type" value="Genomic_DNA"/>
</dbReference>
<keyword evidence="2" id="KW-1185">Reference proteome</keyword>
<dbReference type="PANTHER" id="PTHR33053:SF24">
    <property type="entry name" value="TRANSPOSASE DOMAIN-CONTAINING PROTEIN"/>
    <property type="match status" value="1"/>
</dbReference>
<protein>
    <recommendedName>
        <fullName evidence="3">Transposase</fullName>
    </recommendedName>
</protein>
<dbReference type="PANTHER" id="PTHR33053">
    <property type="entry name" value="PROTEIN, PUTATIVE-RELATED"/>
    <property type="match status" value="1"/>
</dbReference>
<name>A0A8J2KFT5_9HEXA</name>
<gene>
    <name evidence="1" type="ORF">AFUS01_LOCUS22766</name>
</gene>
<evidence type="ECO:0000313" key="2">
    <source>
        <dbReference type="Proteomes" id="UP000708208"/>
    </source>
</evidence>
<proteinExistence type="predicted"/>
<evidence type="ECO:0000313" key="1">
    <source>
        <dbReference type="EMBL" id="CAG7734371.1"/>
    </source>
</evidence>